<feature type="compositionally biased region" description="Low complexity" evidence="1">
    <location>
        <begin position="380"/>
        <end position="391"/>
    </location>
</feature>
<feature type="region of interest" description="Disordered" evidence="1">
    <location>
        <begin position="426"/>
        <end position="474"/>
    </location>
</feature>
<dbReference type="EnsemblMetazoa" id="AALB007677-RA">
    <property type="protein sequence ID" value="AALB007677-PA"/>
    <property type="gene ID" value="AALB007677"/>
</dbReference>
<feature type="region of interest" description="Disordered" evidence="1">
    <location>
        <begin position="142"/>
        <end position="168"/>
    </location>
</feature>
<feature type="region of interest" description="Disordered" evidence="1">
    <location>
        <begin position="184"/>
        <end position="203"/>
    </location>
</feature>
<feature type="compositionally biased region" description="Polar residues" evidence="1">
    <location>
        <begin position="428"/>
        <end position="437"/>
    </location>
</feature>
<evidence type="ECO:0000313" key="3">
    <source>
        <dbReference type="Proteomes" id="UP000069272"/>
    </source>
</evidence>
<dbReference type="VEuPathDB" id="VectorBase:AALB007677"/>
<name>A0A182FMB8_ANOAL</name>
<feature type="region of interest" description="Disordered" evidence="1">
    <location>
        <begin position="302"/>
        <end position="410"/>
    </location>
</feature>
<feature type="compositionally biased region" description="Polar residues" evidence="1">
    <location>
        <begin position="454"/>
        <end position="466"/>
    </location>
</feature>
<reference evidence="2 3" key="1">
    <citation type="journal article" date="2017" name="G3 (Bethesda)">
        <title>The Physical Genome Mapping of Anopheles albimanus Corrected Scaffold Misassemblies and Identified Interarm Rearrangements in Genus Anopheles.</title>
        <authorList>
            <person name="Artemov G.N."/>
            <person name="Peery A.N."/>
            <person name="Jiang X."/>
            <person name="Tu Z."/>
            <person name="Stegniy V.N."/>
            <person name="Sharakhova M.V."/>
            <person name="Sharakhov I.V."/>
        </authorList>
    </citation>
    <scope>NUCLEOTIDE SEQUENCE [LARGE SCALE GENOMIC DNA]</scope>
    <source>
        <strain evidence="2 3">ALBI9_A</strain>
    </source>
</reference>
<feature type="compositionally biased region" description="Basic and acidic residues" evidence="1">
    <location>
        <begin position="187"/>
        <end position="200"/>
    </location>
</feature>
<feature type="compositionally biased region" description="Basic and acidic residues" evidence="1">
    <location>
        <begin position="444"/>
        <end position="453"/>
    </location>
</feature>
<proteinExistence type="predicted"/>
<evidence type="ECO:0000256" key="1">
    <source>
        <dbReference type="SAM" id="MobiDB-lite"/>
    </source>
</evidence>
<protein>
    <submittedName>
        <fullName evidence="2">Uncharacterized protein</fullName>
    </submittedName>
</protein>
<dbReference type="Proteomes" id="UP000069272">
    <property type="component" value="Chromosome X"/>
</dbReference>
<dbReference type="STRING" id="7167.A0A182FMB8"/>
<reference evidence="2" key="2">
    <citation type="submission" date="2022-08" db="UniProtKB">
        <authorList>
            <consortium name="EnsemblMetazoa"/>
        </authorList>
    </citation>
    <scope>IDENTIFICATION</scope>
    <source>
        <strain evidence="2">STECLA/ALBI9_A</strain>
    </source>
</reference>
<evidence type="ECO:0000313" key="2">
    <source>
        <dbReference type="EnsemblMetazoa" id="AALB007677-PA"/>
    </source>
</evidence>
<dbReference type="VEuPathDB" id="VectorBase:AALB20_029107"/>
<dbReference type="AlphaFoldDB" id="A0A182FMB8"/>
<sequence length="639" mass="69573">MDDNADNGQSPLWHEFDQFLAYIAVNPGHRPLALEPGVGGASSTDAMDVLEVRSVDWQTTQNADEMQADLPGSEDTLTESLPMDCENEGAFGSWNNFSDALLETTLSSPPIQGAKAGYADNLQESITGTAEPETSIVEKPTTKEKVTNGETVSALNTDAPRKRKRAAGKGSIKLLMKLASSIADMQPEDHTTDENRDSQKKSKLGVVEEVQQDFNKPHGSDSLLKSPDDSLLQSENTVVAFTVSDFDAICQFAITHAALEKRAARRLPRVKINPQPMLVRKSGSKPDVAYHIVEPLGAKPKTWKTPMEAQGPPAVPTIQKRKQIDQDSAEVVQRKKLKPDKPLPLQSTSKRKNRVTSAVPAVPSTEGHRMRTRAITVDVTPSTSGTTGSPPAELPKPAVDGRRHPNVPSKYRCGTCHKTYLGNRMQHHQTANPTHRTVAQLEGEPSKSSRDGDVQSSVATESAPTRSDNEQPAGRLNQLIQIVSAEPEPNRSRLMQEFWQQMHDLTPNLTGVALVGGDPKLLAGDSDHSNIDHNEQAKTLQQNVQHLMQVQQDNSDPGGPVMGGGLVRPNVPQTMEVNTMLLGRMDTPAALPNSLLNVLLLWGFRRGTLLEKLDAMQVDTIGRPGQVCILAADQLEHII</sequence>
<organism evidence="2 3">
    <name type="scientific">Anopheles albimanus</name>
    <name type="common">New world malaria mosquito</name>
    <dbReference type="NCBI Taxonomy" id="7167"/>
    <lineage>
        <taxon>Eukaryota</taxon>
        <taxon>Metazoa</taxon>
        <taxon>Ecdysozoa</taxon>
        <taxon>Arthropoda</taxon>
        <taxon>Hexapoda</taxon>
        <taxon>Insecta</taxon>
        <taxon>Pterygota</taxon>
        <taxon>Neoptera</taxon>
        <taxon>Endopterygota</taxon>
        <taxon>Diptera</taxon>
        <taxon>Nematocera</taxon>
        <taxon>Culicoidea</taxon>
        <taxon>Culicidae</taxon>
        <taxon>Anophelinae</taxon>
        <taxon>Anopheles</taxon>
    </lineage>
</organism>
<keyword evidence="3" id="KW-1185">Reference proteome</keyword>
<accession>A0A182FMB8</accession>